<gene>
    <name evidence="3" type="ORF">DFP72DRAFT_929961</name>
</gene>
<reference evidence="3 4" key="1">
    <citation type="submission" date="2020-07" db="EMBL/GenBank/DDBJ databases">
        <title>Comparative genomics of pyrophilous fungi reveals a link between fire events and developmental genes.</title>
        <authorList>
            <consortium name="DOE Joint Genome Institute"/>
            <person name="Steindorff A.S."/>
            <person name="Carver A."/>
            <person name="Calhoun S."/>
            <person name="Stillman K."/>
            <person name="Liu H."/>
            <person name="Lipzen A."/>
            <person name="Pangilinan J."/>
            <person name="Labutti K."/>
            <person name="Bruns T.D."/>
            <person name="Grigoriev I.V."/>
        </authorList>
    </citation>
    <scope>NUCLEOTIDE SEQUENCE [LARGE SCALE GENOMIC DNA]</scope>
    <source>
        <strain evidence="3 4">CBS 144469</strain>
    </source>
</reference>
<organism evidence="3 4">
    <name type="scientific">Ephemerocybe angulata</name>
    <dbReference type="NCBI Taxonomy" id="980116"/>
    <lineage>
        <taxon>Eukaryota</taxon>
        <taxon>Fungi</taxon>
        <taxon>Dikarya</taxon>
        <taxon>Basidiomycota</taxon>
        <taxon>Agaricomycotina</taxon>
        <taxon>Agaricomycetes</taxon>
        <taxon>Agaricomycetidae</taxon>
        <taxon>Agaricales</taxon>
        <taxon>Agaricineae</taxon>
        <taxon>Psathyrellaceae</taxon>
        <taxon>Ephemerocybe</taxon>
    </lineage>
</organism>
<feature type="transmembrane region" description="Helical" evidence="2">
    <location>
        <begin position="339"/>
        <end position="357"/>
    </location>
</feature>
<keyword evidence="2" id="KW-0472">Membrane</keyword>
<protein>
    <submittedName>
        <fullName evidence="3">Uncharacterized protein</fullName>
    </submittedName>
</protein>
<dbReference type="AlphaFoldDB" id="A0A8H6HBW0"/>
<keyword evidence="4" id="KW-1185">Reference proteome</keyword>
<evidence type="ECO:0000313" key="4">
    <source>
        <dbReference type="Proteomes" id="UP000521943"/>
    </source>
</evidence>
<feature type="compositionally biased region" description="Pro residues" evidence="1">
    <location>
        <begin position="406"/>
        <end position="425"/>
    </location>
</feature>
<evidence type="ECO:0000256" key="2">
    <source>
        <dbReference type="SAM" id="Phobius"/>
    </source>
</evidence>
<dbReference type="Proteomes" id="UP000521943">
    <property type="component" value="Unassembled WGS sequence"/>
</dbReference>
<sequence>MPYIVVDDARLIPGVHLIGTQWTREPRIGAVGAHNATITTGTPLDGSSFQSSPELRFPFPGPEFTLVGRPTAGLQLDYKIDGGPVQPCVLNFTDSDIGKSGVVLWSMHDIPPTPLTRAGGSHNVSLLLPNDSTGQLHIDYVRYRPVGEVIAGPIALLVDNKDTNAIRYDRLWPPAVWEGGKESLYFPGKGPNGNPVGGSWARANEVGQTFVHSFQGNTTVSVYGAIGRAPGRLSIMYSLNGTPQNERIEYANGSQAIDRESWNVTKLYELPAPVGGTKAFHELRVTVVEVTEEQAFYFDYLTYETNQEVVTQFSGNSTAPTATSVSDSSGSGQLSVGKIVGGVVGGLIFLVVVWRLVRFERARKNTDQTVALQVMQARETQAQARAAERARRGRNAQPEGADEDFPPPPWSPPQGPLNEPPPPMPEAWLNTSPTPATTANTAVTGHGSRSVISLGTPSHAYDAAVSSPPPPPLPAGAQAPGPIPPTQTPAGLPQNPPTNSSPPPAESPPRYVS</sequence>
<feature type="compositionally biased region" description="Low complexity" evidence="1">
    <location>
        <begin position="430"/>
        <end position="444"/>
    </location>
</feature>
<accession>A0A8H6HBW0</accession>
<evidence type="ECO:0000313" key="3">
    <source>
        <dbReference type="EMBL" id="KAF6744118.1"/>
    </source>
</evidence>
<evidence type="ECO:0000256" key="1">
    <source>
        <dbReference type="SAM" id="MobiDB-lite"/>
    </source>
</evidence>
<feature type="compositionally biased region" description="Pro residues" evidence="1">
    <location>
        <begin position="494"/>
        <end position="507"/>
    </location>
</feature>
<proteinExistence type="predicted"/>
<comment type="caution">
    <text evidence="3">The sequence shown here is derived from an EMBL/GenBank/DDBJ whole genome shotgun (WGS) entry which is preliminary data.</text>
</comment>
<feature type="region of interest" description="Disordered" evidence="1">
    <location>
        <begin position="382"/>
        <end position="513"/>
    </location>
</feature>
<keyword evidence="2" id="KW-1133">Transmembrane helix</keyword>
<keyword evidence="2" id="KW-0812">Transmembrane</keyword>
<dbReference type="OrthoDB" id="2927144at2759"/>
<dbReference type="EMBL" id="JACGCI010000126">
    <property type="protein sequence ID" value="KAF6744118.1"/>
    <property type="molecule type" value="Genomic_DNA"/>
</dbReference>
<name>A0A8H6HBW0_9AGAR</name>